<protein>
    <submittedName>
        <fullName evidence="2">Uncharacterized protein</fullName>
    </submittedName>
</protein>
<dbReference type="EMBL" id="CADEAL010001150">
    <property type="protein sequence ID" value="CAB1429570.1"/>
    <property type="molecule type" value="Genomic_DNA"/>
</dbReference>
<proteinExistence type="predicted"/>
<sequence>MITGGAAPDRPTSSTLTQPSPSPSPPLHSPALRLLFDLQRLRTPSMKLVVFAERRGRRGAGLNLAHDQISPSISRYLATDGLPACLPDQNHSLPSPLLHWLCSGLRKPRLRILGLSLNRLRDKEKGLASFYGPDLHCFLNNAHSAAAARSATPGLQKLTGPLCGSVKPWPARRSL</sequence>
<comment type="caution">
    <text evidence="2">The sequence shown here is derived from an EMBL/GenBank/DDBJ whole genome shotgun (WGS) entry which is preliminary data.</text>
</comment>
<reference evidence="2" key="1">
    <citation type="submission" date="2020-03" db="EMBL/GenBank/DDBJ databases">
        <authorList>
            <person name="Weist P."/>
        </authorList>
    </citation>
    <scope>NUCLEOTIDE SEQUENCE</scope>
</reference>
<keyword evidence="3" id="KW-1185">Reference proteome</keyword>
<organism evidence="2 3">
    <name type="scientific">Pleuronectes platessa</name>
    <name type="common">European plaice</name>
    <dbReference type="NCBI Taxonomy" id="8262"/>
    <lineage>
        <taxon>Eukaryota</taxon>
        <taxon>Metazoa</taxon>
        <taxon>Chordata</taxon>
        <taxon>Craniata</taxon>
        <taxon>Vertebrata</taxon>
        <taxon>Euteleostomi</taxon>
        <taxon>Actinopterygii</taxon>
        <taxon>Neopterygii</taxon>
        <taxon>Teleostei</taxon>
        <taxon>Neoteleostei</taxon>
        <taxon>Acanthomorphata</taxon>
        <taxon>Carangaria</taxon>
        <taxon>Pleuronectiformes</taxon>
        <taxon>Pleuronectoidei</taxon>
        <taxon>Pleuronectidae</taxon>
        <taxon>Pleuronectes</taxon>
    </lineage>
</organism>
<gene>
    <name evidence="2" type="ORF">PLEPLA_LOCUS17548</name>
</gene>
<evidence type="ECO:0000256" key="1">
    <source>
        <dbReference type="SAM" id="MobiDB-lite"/>
    </source>
</evidence>
<feature type="region of interest" description="Disordered" evidence="1">
    <location>
        <begin position="1"/>
        <end position="29"/>
    </location>
</feature>
<name>A0A9N7YFG9_PLEPL</name>
<evidence type="ECO:0000313" key="3">
    <source>
        <dbReference type="Proteomes" id="UP001153269"/>
    </source>
</evidence>
<dbReference type="AlphaFoldDB" id="A0A9N7YFG9"/>
<accession>A0A9N7YFG9</accession>
<evidence type="ECO:0000313" key="2">
    <source>
        <dbReference type="EMBL" id="CAB1429570.1"/>
    </source>
</evidence>
<dbReference type="Proteomes" id="UP001153269">
    <property type="component" value="Unassembled WGS sequence"/>
</dbReference>